<dbReference type="RefSeq" id="WP_098140469.1">
    <property type="nucleotide sequence ID" value="NZ_CBCSJA010000034.1"/>
</dbReference>
<evidence type="ECO:0000313" key="3">
    <source>
        <dbReference type="Proteomes" id="UP000220639"/>
    </source>
</evidence>
<reference evidence="3" key="1">
    <citation type="submission" date="2017-08" db="EMBL/GenBank/DDBJ databases">
        <authorList>
            <person name="Brisse S."/>
        </authorList>
    </citation>
    <scope>NUCLEOTIDE SEQUENCE [LARGE SCALE GENOMIC DNA]</scope>
    <source>
        <strain evidence="3">06D021</strain>
    </source>
</reference>
<gene>
    <name evidence="2" type="ORF">KOSB73_220438</name>
</gene>
<dbReference type="Proteomes" id="UP000220639">
    <property type="component" value="Unassembled WGS sequence"/>
</dbReference>
<keyword evidence="1" id="KW-1133">Transmembrane helix</keyword>
<accession>A0A285B025</accession>
<keyword evidence="1" id="KW-0472">Membrane</keyword>
<feature type="transmembrane region" description="Helical" evidence="1">
    <location>
        <begin position="6"/>
        <end position="26"/>
    </location>
</feature>
<sequence>MTKNKFYLCFVFLFCAVFALIIYLLILLNKKNKIKTCEANVYFTIASLNDSYTFDGHVLFDMSNNSGYVSLSGKIVDGDESYYLSQDIAFDYMADGEGRYKILPGDKIDNRYGSIPDDLIIPIYDIMGLSGKSPIFIFTRNRDYIVWGTLNSPVMTCVFTMDR</sequence>
<name>A0A285B025_9ENTR</name>
<evidence type="ECO:0000256" key="1">
    <source>
        <dbReference type="SAM" id="Phobius"/>
    </source>
</evidence>
<evidence type="ECO:0000313" key="2">
    <source>
        <dbReference type="EMBL" id="SNU34319.1"/>
    </source>
</evidence>
<organism evidence="2 3">
    <name type="scientific">Klebsiella grimontii</name>
    <dbReference type="NCBI Taxonomy" id="2058152"/>
    <lineage>
        <taxon>Bacteria</taxon>
        <taxon>Pseudomonadati</taxon>
        <taxon>Pseudomonadota</taxon>
        <taxon>Gammaproteobacteria</taxon>
        <taxon>Enterobacterales</taxon>
        <taxon>Enterobacteriaceae</taxon>
        <taxon>Klebsiella/Raoultella group</taxon>
        <taxon>Klebsiella</taxon>
    </lineage>
</organism>
<dbReference type="AlphaFoldDB" id="A0A285B025"/>
<proteinExistence type="predicted"/>
<protein>
    <submittedName>
        <fullName evidence="2">Uncharacterized protein</fullName>
    </submittedName>
</protein>
<keyword evidence="1" id="KW-0812">Transmembrane</keyword>
<dbReference type="EMBL" id="FZTC01000015">
    <property type="protein sequence ID" value="SNU34319.1"/>
    <property type="molecule type" value="Genomic_DNA"/>
</dbReference>